<protein>
    <submittedName>
        <fullName evidence="3">PKD domain-containing protein</fullName>
    </submittedName>
</protein>
<accession>A0ABW2DJJ8</accession>
<dbReference type="Pfam" id="PF25778">
    <property type="entry name" value="DUF7948"/>
    <property type="match status" value="1"/>
</dbReference>
<evidence type="ECO:0000313" key="3">
    <source>
        <dbReference type="EMBL" id="MFC6997999.1"/>
    </source>
</evidence>
<dbReference type="CDD" id="cd00146">
    <property type="entry name" value="PKD"/>
    <property type="match status" value="3"/>
</dbReference>
<feature type="domain" description="PKD" evidence="2">
    <location>
        <begin position="910"/>
        <end position="966"/>
    </location>
</feature>
<gene>
    <name evidence="3" type="ORF">ACFQHR_10205</name>
</gene>
<dbReference type="Proteomes" id="UP001596405">
    <property type="component" value="Unassembled WGS sequence"/>
</dbReference>
<comment type="caution">
    <text evidence="3">The sequence shown here is derived from an EMBL/GenBank/DDBJ whole genome shotgun (WGS) entry which is preliminary data.</text>
</comment>
<keyword evidence="1" id="KW-0732">Signal</keyword>
<dbReference type="InterPro" id="IPR013783">
    <property type="entry name" value="Ig-like_fold"/>
</dbReference>
<dbReference type="PANTHER" id="PTHR35580">
    <property type="entry name" value="CELL SURFACE GLYCOPROTEIN (S-LAYER PROTEIN)-LIKE PROTEIN"/>
    <property type="match status" value="1"/>
</dbReference>
<evidence type="ECO:0000313" key="4">
    <source>
        <dbReference type="Proteomes" id="UP001596405"/>
    </source>
</evidence>
<proteinExistence type="predicted"/>
<dbReference type="RefSeq" id="WP_082883035.1">
    <property type="nucleotide sequence ID" value="NZ_JBHSYQ010000004.1"/>
</dbReference>
<dbReference type="EMBL" id="JBHSYQ010000004">
    <property type="protein sequence ID" value="MFC6997999.1"/>
    <property type="molecule type" value="Genomic_DNA"/>
</dbReference>
<dbReference type="PANTHER" id="PTHR35580:SF1">
    <property type="entry name" value="PHYTASE-LIKE DOMAIN-CONTAINING PROTEIN"/>
    <property type="match status" value="1"/>
</dbReference>
<dbReference type="InterPro" id="IPR057708">
    <property type="entry name" value="DUF7948"/>
</dbReference>
<organism evidence="3 4">
    <name type="scientific">Rufibacter roseus</name>
    <dbReference type="NCBI Taxonomy" id="1567108"/>
    <lineage>
        <taxon>Bacteria</taxon>
        <taxon>Pseudomonadati</taxon>
        <taxon>Bacteroidota</taxon>
        <taxon>Cytophagia</taxon>
        <taxon>Cytophagales</taxon>
        <taxon>Hymenobacteraceae</taxon>
        <taxon>Rufibacter</taxon>
    </lineage>
</organism>
<dbReference type="SUPFAM" id="SSF63825">
    <property type="entry name" value="YWTD domain"/>
    <property type="match status" value="1"/>
</dbReference>
<dbReference type="InterPro" id="IPR000601">
    <property type="entry name" value="PKD_dom"/>
</dbReference>
<dbReference type="Pfam" id="PF18911">
    <property type="entry name" value="PKD_4"/>
    <property type="match status" value="2"/>
</dbReference>
<reference evidence="4" key="1">
    <citation type="journal article" date="2019" name="Int. J. Syst. Evol. Microbiol.">
        <title>The Global Catalogue of Microorganisms (GCM) 10K type strain sequencing project: providing services to taxonomists for standard genome sequencing and annotation.</title>
        <authorList>
            <consortium name="The Broad Institute Genomics Platform"/>
            <consortium name="The Broad Institute Genome Sequencing Center for Infectious Disease"/>
            <person name="Wu L."/>
            <person name="Ma J."/>
        </authorList>
    </citation>
    <scope>NUCLEOTIDE SEQUENCE [LARGE SCALE GENOMIC DNA]</scope>
    <source>
        <strain evidence="4">CGMCC 4.7393</strain>
    </source>
</reference>
<evidence type="ECO:0000259" key="2">
    <source>
        <dbReference type="PROSITE" id="PS50093"/>
    </source>
</evidence>
<keyword evidence="4" id="KW-1185">Reference proteome</keyword>
<dbReference type="PROSITE" id="PS50093">
    <property type="entry name" value="PKD"/>
    <property type="match status" value="3"/>
</dbReference>
<sequence length="1049" mass="113791">MRPFVLVLLCFLFSLTAFADAPAPNRFPGFVQNKGQWASQILYTTDLPQGWLFLEKNGFTYGFYEPDFFHLEEQEEKGDAQRKYHLGQVEEGEAPRKYKGHGLKVEFLGGNPKAAITHHATLAERRHYFIGADRAQWATGVTTSQEVRYANLFPRVDLKFYAKGGKLKYDFVVRPGGQVPAVKMKYTGAEKLEIRNGKLYVKTSVNEFTEETPYAYQVVDGQQREVPCAFTLVNGVVGFKLTGRYNPALPLIIDPEIVFISYTGTTTSVSANCATADDQGNTYTAAQAMGPNYPVTAGAFQTVLQGTNLAISKFNPSGTQLLFATYFGGPGTSYPLGMLINKKNELVFCGTTTSKQLPVSPTAYNPIGPASFSDFFISKLNADGNDLLASTYLGGSQMEASIGSTVPAGLAEDKEGNVILASSTNSTDFPLVNPLQSQHKGFQDGFISKLDPSLSTLLWSTYVGGTLTDRFSDVKVGPSSGNIYLVGSTSSADFPVTSGTVNSTFLGTKDGFVLVVNPDESKMVAATFLGTFGNDLAQLLTLDEEENVYVAGYTSGSYPVTPGTFHTAGGAGGHFIHKLNNTLTTTYFSTHLGNSTLSIPEPIPTAFELDACGNIYLTAYSVPDSPVTPNAFYTVRRNLYLCQLSKDAKELVFGTFFGGTEFGHVHLANHSYISKKAVFYNIECAAIPTVIATPGAYSAGQTTSFDGIISKFRFDPPHLAAAGALTPPQGCAPYQVHFQNTSVNAISYSWDFGDGTPPSSEANPRHSFANPGNYRVRLIARSGLACFPSDTTYIQVLVKDAAPVTAAAATPLPSCVNYQVTFFNQSVNARTYLWDFGDGSPPVAVPNPTHTYQREGTFQVRLIAFNPESCNTSDTVFVTVKVMPVITVAAQVQPVPVGCAPYTVQFANLTGGNTSYTWNFKDGSPASTEENPTHTFQAPGRYQVQLTAKANTDCSVASTFTVEVEVLRMLVAPNIFTPNGDGKNDFFTIVNLGPRTKVKIYNRWGNLVFESDAYDNRWQGRGLAEGTYFYTAEAPDACQPIKGWVEILR</sequence>
<dbReference type="InterPro" id="IPR052918">
    <property type="entry name" value="Motility_Chemotaxis_Reg"/>
</dbReference>
<dbReference type="Pfam" id="PF00801">
    <property type="entry name" value="PKD"/>
    <property type="match status" value="1"/>
</dbReference>
<dbReference type="SMART" id="SM00089">
    <property type="entry name" value="PKD"/>
    <property type="match status" value="3"/>
</dbReference>
<feature type="signal peptide" evidence="1">
    <location>
        <begin position="1"/>
        <end position="19"/>
    </location>
</feature>
<feature type="domain" description="PKD" evidence="2">
    <location>
        <begin position="744"/>
        <end position="798"/>
    </location>
</feature>
<dbReference type="InterPro" id="IPR035986">
    <property type="entry name" value="PKD_dom_sf"/>
</dbReference>
<name>A0ABW2DJJ8_9BACT</name>
<dbReference type="InterPro" id="IPR022409">
    <property type="entry name" value="PKD/Chitinase_dom"/>
</dbReference>
<dbReference type="Pfam" id="PF13585">
    <property type="entry name" value="CHU_C"/>
    <property type="match status" value="1"/>
</dbReference>
<dbReference type="Gene3D" id="2.60.40.10">
    <property type="entry name" value="Immunoglobulins"/>
    <property type="match status" value="3"/>
</dbReference>
<evidence type="ECO:0000256" key="1">
    <source>
        <dbReference type="SAM" id="SignalP"/>
    </source>
</evidence>
<dbReference type="InterPro" id="IPR026341">
    <property type="entry name" value="T9SS_type_B"/>
</dbReference>
<dbReference type="NCBIfam" id="TIGR04131">
    <property type="entry name" value="Bac_Flav_CTERM"/>
    <property type="match status" value="1"/>
</dbReference>
<feature type="chain" id="PRO_5045339008" evidence="1">
    <location>
        <begin position="20"/>
        <end position="1049"/>
    </location>
</feature>
<dbReference type="SUPFAM" id="SSF49299">
    <property type="entry name" value="PKD domain"/>
    <property type="match status" value="3"/>
</dbReference>
<feature type="domain" description="PKD" evidence="2">
    <location>
        <begin position="831"/>
        <end position="885"/>
    </location>
</feature>